<feature type="region of interest" description="Disordered" evidence="1">
    <location>
        <begin position="484"/>
        <end position="508"/>
    </location>
</feature>
<feature type="transmembrane region" description="Helical" evidence="2">
    <location>
        <begin position="267"/>
        <end position="288"/>
    </location>
</feature>
<feature type="transmembrane region" description="Helical" evidence="2">
    <location>
        <begin position="420"/>
        <end position="438"/>
    </location>
</feature>
<dbReference type="AlphaFoldDB" id="A0A919SBS7"/>
<dbReference type="InterPro" id="IPR036938">
    <property type="entry name" value="PAP2/HPO_sf"/>
</dbReference>
<feature type="transmembrane region" description="Helical" evidence="2">
    <location>
        <begin position="395"/>
        <end position="413"/>
    </location>
</feature>
<feature type="transmembrane region" description="Helical" evidence="2">
    <location>
        <begin position="354"/>
        <end position="375"/>
    </location>
</feature>
<feature type="transmembrane region" description="Helical" evidence="2">
    <location>
        <begin position="329"/>
        <end position="347"/>
    </location>
</feature>
<evidence type="ECO:0000256" key="2">
    <source>
        <dbReference type="SAM" id="Phobius"/>
    </source>
</evidence>
<feature type="transmembrane region" description="Helical" evidence="2">
    <location>
        <begin position="83"/>
        <end position="101"/>
    </location>
</feature>
<dbReference type="Pfam" id="PF01569">
    <property type="entry name" value="PAP2"/>
    <property type="match status" value="2"/>
</dbReference>
<feature type="transmembrane region" description="Helical" evidence="2">
    <location>
        <begin position="450"/>
        <end position="468"/>
    </location>
</feature>
<dbReference type="RefSeq" id="WP_212988820.1">
    <property type="nucleotide sequence ID" value="NZ_BAABEA010000005.1"/>
</dbReference>
<feature type="domain" description="Phosphatidic acid phosphatase type 2/haloperoxidase" evidence="3">
    <location>
        <begin position="353"/>
        <end position="465"/>
    </location>
</feature>
<dbReference type="EMBL" id="BOQL01000022">
    <property type="protein sequence ID" value="GIM67599.1"/>
    <property type="molecule type" value="Genomic_DNA"/>
</dbReference>
<dbReference type="Gene3D" id="1.20.144.10">
    <property type="entry name" value="Phosphatidic acid phosphatase type 2/haloperoxidase"/>
    <property type="match status" value="2"/>
</dbReference>
<feature type="transmembrane region" description="Helical" evidence="2">
    <location>
        <begin position="180"/>
        <end position="201"/>
    </location>
</feature>
<feature type="domain" description="Phosphatidic acid phosphatase type 2/haloperoxidase" evidence="3">
    <location>
        <begin position="106"/>
        <end position="221"/>
    </location>
</feature>
<keyword evidence="2" id="KW-1133">Transmembrane helix</keyword>
<organism evidence="4 5">
    <name type="scientific">Actinoplanes auranticolor</name>
    <dbReference type="NCBI Taxonomy" id="47988"/>
    <lineage>
        <taxon>Bacteria</taxon>
        <taxon>Bacillati</taxon>
        <taxon>Actinomycetota</taxon>
        <taxon>Actinomycetes</taxon>
        <taxon>Micromonosporales</taxon>
        <taxon>Micromonosporaceae</taxon>
        <taxon>Actinoplanes</taxon>
    </lineage>
</organism>
<sequence length="508" mass="55691">MSTDEGRIHKRVGWAPLRHFTERSVLGLLAVIAVGLGFGLLLLLVRLRWAPLQSFDRSVADALNELVAPHPPLVTVLEALTDLGGRPVMMWLVTVAVVLLLIRRRTRLAVYLVVTGVGALLLDPSLKTLVGRLRPVVDVPVAGAPGNSFPSGHALGSFVAYGALLLVFLPAVAPRWRKAVIALVGLIIVTVGVTRIALGVHYLSDVLAGWLLGAAWLGVTAYAFRVWRREVGQPVRPLEEGLEPEAARDVTPAPDEEKLLPHPWARAAELIVGWVFVFGVLYLLGWAVTNHTRGTWIRSADEGFVRWLQTFRTPALDDFSHLWSKAGDTHMILLVSLVFCPLVLALWRRWRPVLFVVLAMFGELSLFLTTAAAVGRPRPPVEQLDGQMPTSSFPSGHIAATMCLYVAIAILLVPRIRAWWRWAFVALAVIMPAGVALSRMYRGMHHPTDFLGAGVLTACWLTLLWYVLRPNADVGDGNRADAGELTERDAHRDLTETTVPAGTPEAVR</sequence>
<dbReference type="InterPro" id="IPR000326">
    <property type="entry name" value="PAP2/HPO"/>
</dbReference>
<proteinExistence type="predicted"/>
<keyword evidence="2" id="KW-0472">Membrane</keyword>
<protein>
    <recommendedName>
        <fullName evidence="3">Phosphatidic acid phosphatase type 2/haloperoxidase domain-containing protein</fullName>
    </recommendedName>
</protein>
<accession>A0A919SBS7</accession>
<feature type="transmembrane region" description="Helical" evidence="2">
    <location>
        <begin position="154"/>
        <end position="173"/>
    </location>
</feature>
<keyword evidence="2" id="KW-0812">Transmembrane</keyword>
<comment type="caution">
    <text evidence="4">The sequence shown here is derived from an EMBL/GenBank/DDBJ whole genome shotgun (WGS) entry which is preliminary data.</text>
</comment>
<dbReference type="PANTHER" id="PTHR14969">
    <property type="entry name" value="SPHINGOSINE-1-PHOSPHATE PHOSPHOHYDROLASE"/>
    <property type="match status" value="1"/>
</dbReference>
<evidence type="ECO:0000256" key="1">
    <source>
        <dbReference type="SAM" id="MobiDB-lite"/>
    </source>
</evidence>
<evidence type="ECO:0000313" key="5">
    <source>
        <dbReference type="Proteomes" id="UP000681340"/>
    </source>
</evidence>
<dbReference type="CDD" id="cd03392">
    <property type="entry name" value="PAP2_like_2"/>
    <property type="match status" value="2"/>
</dbReference>
<dbReference type="Proteomes" id="UP000681340">
    <property type="component" value="Unassembled WGS sequence"/>
</dbReference>
<keyword evidence="5" id="KW-1185">Reference proteome</keyword>
<feature type="transmembrane region" description="Helical" evidence="2">
    <location>
        <begin position="207"/>
        <end position="227"/>
    </location>
</feature>
<gene>
    <name evidence="4" type="ORF">Aau02nite_28000</name>
</gene>
<feature type="transmembrane region" description="Helical" evidence="2">
    <location>
        <begin position="25"/>
        <end position="45"/>
    </location>
</feature>
<reference evidence="4" key="1">
    <citation type="submission" date="2021-03" db="EMBL/GenBank/DDBJ databases">
        <title>Whole genome shotgun sequence of Actinoplanes auranticolor NBRC 12245.</title>
        <authorList>
            <person name="Komaki H."/>
            <person name="Tamura T."/>
        </authorList>
    </citation>
    <scope>NUCLEOTIDE SEQUENCE</scope>
    <source>
        <strain evidence="4">NBRC 12245</strain>
    </source>
</reference>
<feature type="transmembrane region" description="Helical" evidence="2">
    <location>
        <begin position="108"/>
        <end position="126"/>
    </location>
</feature>
<name>A0A919SBS7_9ACTN</name>
<dbReference type="PANTHER" id="PTHR14969:SF13">
    <property type="entry name" value="AT30094P"/>
    <property type="match status" value="1"/>
</dbReference>
<feature type="compositionally biased region" description="Basic and acidic residues" evidence="1">
    <location>
        <begin position="484"/>
        <end position="495"/>
    </location>
</feature>
<dbReference type="SMART" id="SM00014">
    <property type="entry name" value="acidPPc"/>
    <property type="match status" value="2"/>
</dbReference>
<evidence type="ECO:0000313" key="4">
    <source>
        <dbReference type="EMBL" id="GIM67599.1"/>
    </source>
</evidence>
<evidence type="ECO:0000259" key="3">
    <source>
        <dbReference type="SMART" id="SM00014"/>
    </source>
</evidence>
<dbReference type="SUPFAM" id="SSF48317">
    <property type="entry name" value="Acid phosphatase/Vanadium-dependent haloperoxidase"/>
    <property type="match status" value="2"/>
</dbReference>